<dbReference type="Proteomes" id="UP000607653">
    <property type="component" value="Unassembled WGS sequence"/>
</dbReference>
<name>A0A822Z2K3_NELNU</name>
<sequence>MEPNPIKWTLQIKSTELVFSGLIS</sequence>
<evidence type="ECO:0000313" key="1">
    <source>
        <dbReference type="EMBL" id="DAD40644.1"/>
    </source>
</evidence>
<gene>
    <name evidence="1" type="ORF">HUJ06_014967</name>
</gene>
<organism evidence="1 2">
    <name type="scientific">Nelumbo nucifera</name>
    <name type="common">Sacred lotus</name>
    <dbReference type="NCBI Taxonomy" id="4432"/>
    <lineage>
        <taxon>Eukaryota</taxon>
        <taxon>Viridiplantae</taxon>
        <taxon>Streptophyta</taxon>
        <taxon>Embryophyta</taxon>
        <taxon>Tracheophyta</taxon>
        <taxon>Spermatophyta</taxon>
        <taxon>Magnoliopsida</taxon>
        <taxon>Proteales</taxon>
        <taxon>Nelumbonaceae</taxon>
        <taxon>Nelumbo</taxon>
    </lineage>
</organism>
<evidence type="ECO:0000313" key="2">
    <source>
        <dbReference type="Proteomes" id="UP000607653"/>
    </source>
</evidence>
<comment type="caution">
    <text evidence="1">The sequence shown here is derived from an EMBL/GenBank/DDBJ whole genome shotgun (WGS) entry which is preliminary data.</text>
</comment>
<reference evidence="1 2" key="1">
    <citation type="journal article" date="2020" name="Mol. Biol. Evol.">
        <title>Distinct Expression and Methylation Patterns for Genes with Different Fates following a Single Whole-Genome Duplication in Flowering Plants.</title>
        <authorList>
            <person name="Shi T."/>
            <person name="Rahmani R.S."/>
            <person name="Gugger P.F."/>
            <person name="Wang M."/>
            <person name="Li H."/>
            <person name="Zhang Y."/>
            <person name="Li Z."/>
            <person name="Wang Q."/>
            <person name="Van de Peer Y."/>
            <person name="Marchal K."/>
            <person name="Chen J."/>
        </authorList>
    </citation>
    <scope>NUCLEOTIDE SEQUENCE [LARGE SCALE GENOMIC DNA]</scope>
    <source>
        <tissue evidence="1">Leaf</tissue>
    </source>
</reference>
<accession>A0A822Z2K3</accession>
<proteinExistence type="predicted"/>
<protein>
    <submittedName>
        <fullName evidence="1">Uncharacterized protein</fullName>
    </submittedName>
</protein>
<dbReference type="EMBL" id="DUZY01000005">
    <property type="protein sequence ID" value="DAD40644.1"/>
    <property type="molecule type" value="Genomic_DNA"/>
</dbReference>
<keyword evidence="2" id="KW-1185">Reference proteome</keyword>
<dbReference type="AlphaFoldDB" id="A0A822Z2K3"/>